<evidence type="ECO:0000256" key="1">
    <source>
        <dbReference type="SAM" id="MobiDB-lite"/>
    </source>
</evidence>
<accession>A0A0D2P500</accession>
<dbReference type="AlphaFoldDB" id="A0A0D2P500"/>
<dbReference type="Proteomes" id="UP000054270">
    <property type="component" value="Unassembled WGS sequence"/>
</dbReference>
<keyword evidence="3" id="KW-1185">Reference proteome</keyword>
<proteinExistence type="predicted"/>
<evidence type="ECO:0000313" key="3">
    <source>
        <dbReference type="Proteomes" id="UP000054270"/>
    </source>
</evidence>
<dbReference type="EMBL" id="KN817541">
    <property type="protein sequence ID" value="KJA23696.1"/>
    <property type="molecule type" value="Genomic_DNA"/>
</dbReference>
<name>A0A0D2P500_HYPSF</name>
<protein>
    <submittedName>
        <fullName evidence="2">Uncharacterized protein</fullName>
    </submittedName>
</protein>
<organism evidence="2 3">
    <name type="scientific">Hypholoma sublateritium (strain FD-334 SS-4)</name>
    <dbReference type="NCBI Taxonomy" id="945553"/>
    <lineage>
        <taxon>Eukaryota</taxon>
        <taxon>Fungi</taxon>
        <taxon>Dikarya</taxon>
        <taxon>Basidiomycota</taxon>
        <taxon>Agaricomycotina</taxon>
        <taxon>Agaricomycetes</taxon>
        <taxon>Agaricomycetidae</taxon>
        <taxon>Agaricales</taxon>
        <taxon>Agaricineae</taxon>
        <taxon>Strophariaceae</taxon>
        <taxon>Hypholoma</taxon>
    </lineage>
</organism>
<gene>
    <name evidence="2" type="ORF">HYPSUDRAFT_569671</name>
</gene>
<reference evidence="3" key="1">
    <citation type="submission" date="2014-04" db="EMBL/GenBank/DDBJ databases">
        <title>Evolutionary Origins and Diversification of the Mycorrhizal Mutualists.</title>
        <authorList>
            <consortium name="DOE Joint Genome Institute"/>
            <consortium name="Mycorrhizal Genomics Consortium"/>
            <person name="Kohler A."/>
            <person name="Kuo A."/>
            <person name="Nagy L.G."/>
            <person name="Floudas D."/>
            <person name="Copeland A."/>
            <person name="Barry K.W."/>
            <person name="Cichocki N."/>
            <person name="Veneault-Fourrey C."/>
            <person name="LaButti K."/>
            <person name="Lindquist E.A."/>
            <person name="Lipzen A."/>
            <person name="Lundell T."/>
            <person name="Morin E."/>
            <person name="Murat C."/>
            <person name="Riley R."/>
            <person name="Ohm R."/>
            <person name="Sun H."/>
            <person name="Tunlid A."/>
            <person name="Henrissat B."/>
            <person name="Grigoriev I.V."/>
            <person name="Hibbett D.S."/>
            <person name="Martin F."/>
        </authorList>
    </citation>
    <scope>NUCLEOTIDE SEQUENCE [LARGE SCALE GENOMIC DNA]</scope>
    <source>
        <strain evidence="3">FD-334 SS-4</strain>
    </source>
</reference>
<sequence>MFCASHTPRPQLALPDRSGATYTPSDSVLPIDSQLCGDEERQWETRLPRLGAGAASEGPTRRTALWRALVIEMLLAPMPMVGLWKQASGSSVARISDGLGCGGPSTPSRLCATSATLEDHGDTSVRATDSPHMYLVEQNLLTLYTLLQCSPLYGHANPVSTLPIHGPRALIAIADISIQGGVNSAEDSRHTANGRAAREDTFFPNSETARLVEREFITVHAARELHALHRRPLGVRPEERLRHRAASSRGAAALLRCATRLRYPSRSGAGRDARNSARGWPR</sequence>
<evidence type="ECO:0000313" key="2">
    <source>
        <dbReference type="EMBL" id="KJA23696.1"/>
    </source>
</evidence>
<feature type="region of interest" description="Disordered" evidence="1">
    <location>
        <begin position="1"/>
        <end position="24"/>
    </location>
</feature>